<dbReference type="AlphaFoldDB" id="A0A1E4RGT2"/>
<dbReference type="PROSITE" id="PS50192">
    <property type="entry name" value="T_SNARE"/>
    <property type="match status" value="1"/>
</dbReference>
<comment type="subcellular location">
    <subcellularLocation>
        <location evidence="1">Membrane</location>
        <topology evidence="1">Single-pass membrane protein</topology>
    </subcellularLocation>
</comment>
<gene>
    <name evidence="8" type="ORF">HYPBUDRAFT_12034</name>
</gene>
<dbReference type="OrthoDB" id="244190at2759"/>
<dbReference type="GeneID" id="30993786"/>
<reference evidence="9" key="1">
    <citation type="submission" date="2016-05" db="EMBL/GenBank/DDBJ databases">
        <title>Comparative genomics of biotechnologically important yeasts.</title>
        <authorList>
            <consortium name="DOE Joint Genome Institute"/>
            <person name="Riley R."/>
            <person name="Haridas S."/>
            <person name="Wolfe K.H."/>
            <person name="Lopes M.R."/>
            <person name="Hittinger C.T."/>
            <person name="Goker M."/>
            <person name="Salamov A."/>
            <person name="Wisecaver J."/>
            <person name="Long T.M."/>
            <person name="Aerts A.L."/>
            <person name="Barry K."/>
            <person name="Choi C."/>
            <person name="Clum A."/>
            <person name="Coughlan A.Y."/>
            <person name="Deshpande S."/>
            <person name="Douglass A.P."/>
            <person name="Hanson S.J."/>
            <person name="Klenk H.-P."/>
            <person name="Labutti K."/>
            <person name="Lapidus A."/>
            <person name="Lindquist E."/>
            <person name="Lipzen A."/>
            <person name="Meier-Kolthoff J.P."/>
            <person name="Ohm R.A."/>
            <person name="Otillar R.P."/>
            <person name="Pangilinan J."/>
            <person name="Peng Y."/>
            <person name="Rokas A."/>
            <person name="Rosa C.A."/>
            <person name="Scheuner C."/>
            <person name="Sibirny A.A."/>
            <person name="Slot J.C."/>
            <person name="Stielow J.B."/>
            <person name="Sun H."/>
            <person name="Kurtzman C.P."/>
            <person name="Blackwell M."/>
            <person name="Grigoriev I.V."/>
            <person name="Jeffries T.W."/>
        </authorList>
    </citation>
    <scope>NUCLEOTIDE SEQUENCE [LARGE SCALE GENOMIC DNA]</scope>
    <source>
        <strain evidence="9">NRRL Y-1933</strain>
    </source>
</reference>
<evidence type="ECO:0000259" key="7">
    <source>
        <dbReference type="PROSITE" id="PS50192"/>
    </source>
</evidence>
<keyword evidence="5 6" id="KW-0472">Membrane</keyword>
<dbReference type="Gene3D" id="1.20.5.110">
    <property type="match status" value="1"/>
</dbReference>
<evidence type="ECO:0000256" key="1">
    <source>
        <dbReference type="ARBA" id="ARBA00004167"/>
    </source>
</evidence>
<dbReference type="PANTHER" id="PTHR12791">
    <property type="entry name" value="GOLGI SNARE BET1-RELATED"/>
    <property type="match status" value="1"/>
</dbReference>
<keyword evidence="9" id="KW-1185">Reference proteome</keyword>
<dbReference type="RefSeq" id="XP_020075392.1">
    <property type="nucleotide sequence ID" value="XM_020219236.1"/>
</dbReference>
<evidence type="ECO:0000313" key="8">
    <source>
        <dbReference type="EMBL" id="ODV66325.1"/>
    </source>
</evidence>
<feature type="domain" description="T-SNARE coiled-coil homology" evidence="7">
    <location>
        <begin position="157"/>
        <end position="219"/>
    </location>
</feature>
<dbReference type="STRING" id="984485.A0A1E4RGT2"/>
<keyword evidence="2" id="KW-0813">Transport</keyword>
<dbReference type="SUPFAM" id="SSF58038">
    <property type="entry name" value="SNARE fusion complex"/>
    <property type="match status" value="1"/>
</dbReference>
<dbReference type="Pfam" id="PF05739">
    <property type="entry name" value="SNARE"/>
    <property type="match status" value="1"/>
</dbReference>
<keyword evidence="4 6" id="KW-1133">Transmembrane helix</keyword>
<evidence type="ECO:0000256" key="2">
    <source>
        <dbReference type="ARBA" id="ARBA00022448"/>
    </source>
</evidence>
<dbReference type="GO" id="GO:0016020">
    <property type="term" value="C:membrane"/>
    <property type="evidence" value="ECO:0007669"/>
    <property type="project" value="UniProtKB-SubCell"/>
</dbReference>
<dbReference type="Proteomes" id="UP000095085">
    <property type="component" value="Unassembled WGS sequence"/>
</dbReference>
<evidence type="ECO:0000256" key="6">
    <source>
        <dbReference type="SAM" id="Phobius"/>
    </source>
</evidence>
<dbReference type="GO" id="GO:0005737">
    <property type="term" value="C:cytoplasm"/>
    <property type="evidence" value="ECO:0007669"/>
    <property type="project" value="UniProtKB-ARBA"/>
</dbReference>
<dbReference type="InterPro" id="IPR000727">
    <property type="entry name" value="T_SNARE_dom"/>
</dbReference>
<dbReference type="EMBL" id="KV454542">
    <property type="protein sequence ID" value="ODV66325.1"/>
    <property type="molecule type" value="Genomic_DNA"/>
</dbReference>
<dbReference type="CDD" id="cd15859">
    <property type="entry name" value="SNARE_SYN8"/>
    <property type="match status" value="1"/>
</dbReference>
<dbReference type="SMART" id="SM00397">
    <property type="entry name" value="t_SNARE"/>
    <property type="match status" value="1"/>
</dbReference>
<evidence type="ECO:0000256" key="5">
    <source>
        <dbReference type="ARBA" id="ARBA00023136"/>
    </source>
</evidence>
<protein>
    <recommendedName>
        <fullName evidence="7">t-SNARE coiled-coil homology domain-containing protein</fullName>
    </recommendedName>
</protein>
<evidence type="ECO:0000256" key="3">
    <source>
        <dbReference type="ARBA" id="ARBA00022692"/>
    </source>
</evidence>
<proteinExistence type="predicted"/>
<accession>A0A1E4RGT2</accession>
<sequence>MSVKDIKQSLLKVSNYLEVLETQLDERNRLVSILNLNPSSNDNLELVSNLDRIKKNLNYLQNDINNLKTPSNDLVNELTKLINLYNTSLTNIVDCFFDINDYKLEVNLNSQTKSVRFKDDDNELRNELMGTQKFQPYHDDEQSLESISNHEFFAQHQQTILQQDSHLDSLHESIQFQKNLGHNINSELDDHIILLNDLEQGVDSSHTRLNQTHRRLNVFRNKVRENGSLVTIIILTVILILLLVVLN</sequence>
<evidence type="ECO:0000313" key="9">
    <source>
        <dbReference type="Proteomes" id="UP000095085"/>
    </source>
</evidence>
<name>A0A1E4RGT2_9ASCO</name>
<evidence type="ECO:0000256" key="4">
    <source>
        <dbReference type="ARBA" id="ARBA00022989"/>
    </source>
</evidence>
<feature type="transmembrane region" description="Helical" evidence="6">
    <location>
        <begin position="229"/>
        <end position="246"/>
    </location>
</feature>
<dbReference type="GO" id="GO:0012505">
    <property type="term" value="C:endomembrane system"/>
    <property type="evidence" value="ECO:0007669"/>
    <property type="project" value="UniProtKB-ARBA"/>
</dbReference>
<organism evidence="8 9">
    <name type="scientific">Hyphopichia burtonii NRRL Y-1933</name>
    <dbReference type="NCBI Taxonomy" id="984485"/>
    <lineage>
        <taxon>Eukaryota</taxon>
        <taxon>Fungi</taxon>
        <taxon>Dikarya</taxon>
        <taxon>Ascomycota</taxon>
        <taxon>Saccharomycotina</taxon>
        <taxon>Pichiomycetes</taxon>
        <taxon>Debaryomycetaceae</taxon>
        <taxon>Hyphopichia</taxon>
    </lineage>
</organism>
<keyword evidence="3 6" id="KW-0812">Transmembrane</keyword>